<dbReference type="EMBL" id="AY043265">
    <property type="protein sequence ID" value="AAK85617.1"/>
    <property type="molecule type" value="Genomic_DNA"/>
</dbReference>
<dbReference type="Proteomes" id="UP000203221">
    <property type="component" value="Segment"/>
</dbReference>
<protein>
    <submittedName>
        <fullName evidence="2">Uncharacterized protein</fullName>
    </submittedName>
</protein>
<dbReference type="RefSeq" id="NP_203222.1">
    <property type="nucleotide sequence ID" value="NC_003083.1"/>
</dbReference>
<feature type="compositionally biased region" description="Low complexity" evidence="1">
    <location>
        <begin position="99"/>
        <end position="112"/>
    </location>
</feature>
<dbReference type="Pfam" id="PF06150">
    <property type="entry name" value="ChaB"/>
    <property type="match status" value="1"/>
</dbReference>
<organism evidence="2 3">
    <name type="scientific">Epiphyas postvittana nucleopolyhedrovirus</name>
    <name type="common">EppoMNPV</name>
    <dbReference type="NCBI Taxonomy" id="70600"/>
    <lineage>
        <taxon>Viruses</taxon>
        <taxon>Viruses incertae sedis</taxon>
        <taxon>Naldaviricetes</taxon>
        <taxon>Lefavirales</taxon>
        <taxon>Baculoviridae</taxon>
        <taxon>Alphabaculovirus</taxon>
        <taxon>Alphabaculovirus eppostvittanae</taxon>
    </lineage>
</organism>
<name>Q91GJ8_NPVEP</name>
<evidence type="ECO:0000313" key="2">
    <source>
        <dbReference type="EMBL" id="AAK85617.1"/>
    </source>
</evidence>
<feature type="region of interest" description="Disordered" evidence="1">
    <location>
        <begin position="72"/>
        <end position="165"/>
    </location>
</feature>
<feature type="compositionally biased region" description="Basic residues" evidence="1">
    <location>
        <begin position="123"/>
        <end position="132"/>
    </location>
</feature>
<evidence type="ECO:0000256" key="1">
    <source>
        <dbReference type="SAM" id="MobiDB-lite"/>
    </source>
</evidence>
<reference evidence="2 3" key="1">
    <citation type="journal article" date="2002" name="J. Gen. Virol.">
        <title>Whole genome analysis of the Epiphyas postvittana nucleopolyhedrovirus.</title>
        <authorList>
            <person name="Hyink O."/>
            <person name="Dellow R.A."/>
            <person name="Olsen M.J."/>
            <person name="Caradoc-Davies K.M.B."/>
            <person name="Drake K."/>
            <person name="Herniou E.A."/>
            <person name="Cory J.S."/>
            <person name="O'Reilly D.R."/>
            <person name="Ward V.K."/>
        </authorList>
    </citation>
    <scope>NUCLEOTIDE SEQUENCE [LARGE SCALE GENOMIC DNA]</scope>
</reference>
<dbReference type="InterPro" id="IPR009317">
    <property type="entry name" value="ChaB"/>
</dbReference>
<proteinExistence type="predicted"/>
<dbReference type="OrthoDB" id="18212at10239"/>
<dbReference type="KEGG" id="vg:1727427"/>
<keyword evidence="3" id="KW-1185">Reference proteome</keyword>
<feature type="compositionally biased region" description="Basic and acidic residues" evidence="1">
    <location>
        <begin position="152"/>
        <end position="165"/>
    </location>
</feature>
<accession>Q91GJ8</accession>
<sequence>MYHIPDTLYDEKLPKRAKQLFVDTFSKHHKLNAGDEDAAMQKAREALENRYVRVNNLQWIPRQAAYEIIRDEVSDNSDNSQTVAQPNKRFVDKRRRTDSSSSSSDSSGSSSSAYETDEETKRTNAKRNKKRTNNNVQKNNLYKKSKPQYNSFEDKLQHTSEDDNY</sequence>
<dbReference type="InterPro" id="IPR037205">
    <property type="entry name" value="ChaB_sf"/>
</dbReference>
<dbReference type="GeneID" id="1727427"/>
<dbReference type="SUPFAM" id="SSF140376">
    <property type="entry name" value="ChaB-like"/>
    <property type="match status" value="1"/>
</dbReference>
<feature type="compositionally biased region" description="Polar residues" evidence="1">
    <location>
        <begin position="76"/>
        <end position="85"/>
    </location>
</feature>
<evidence type="ECO:0000313" key="3">
    <source>
        <dbReference type="Proteomes" id="UP000203221"/>
    </source>
</evidence>
<organismHost>
    <name type="scientific">Lepidoptera</name>
    <name type="common">moths &amp; butterflies</name>
    <dbReference type="NCBI Taxonomy" id="7088"/>
</organismHost>